<proteinExistence type="predicted"/>
<dbReference type="AlphaFoldDB" id="A0ABD5L1V5"/>
<dbReference type="Pfam" id="PF13222">
    <property type="entry name" value="DUF4030"/>
    <property type="match status" value="1"/>
</dbReference>
<sequence length="196" mass="22510">MKLIRNIVFFICFVLLLAACQNADTTSTIKDKNLDTILSDISDKYVVLSIGQDLKSKDVKVEVEDTEDANKVKADIKRQLKENGLSAYKVDVRERNVKQLEKENRWLDIENKVLVDLKENKEYKNVTYKKTDVTLKQPVTVAIVTPINKSDDGAQEYSEKIKKEVNTFIQTKDIKKQSKGDSYKIVIYDQDDQVIS</sequence>
<accession>A0ABD5L1V5</accession>
<organism evidence="2 3">
    <name type="scientific">Priestia aryabhattai</name>
    <name type="common">Bacillus aryabhattai</name>
    <dbReference type="NCBI Taxonomy" id="412384"/>
    <lineage>
        <taxon>Bacteria</taxon>
        <taxon>Bacillati</taxon>
        <taxon>Bacillota</taxon>
        <taxon>Bacilli</taxon>
        <taxon>Bacillales</taxon>
        <taxon>Bacillaceae</taxon>
        <taxon>Priestia</taxon>
    </lineage>
</organism>
<gene>
    <name evidence="2" type="ORF">ABDD91_27035</name>
</gene>
<reference evidence="2 3" key="1">
    <citation type="submission" date="2024-05" db="EMBL/GenBank/DDBJ databases">
        <title>The mechanism of isolation and screening of efficient mineral weathering bacteria priestia aryabhattai c4-10 with weathered biotite.</title>
        <authorList>
            <person name="Yang S."/>
        </authorList>
    </citation>
    <scope>NUCLEOTIDE SEQUENCE [LARGE SCALE GENOMIC DNA]</scope>
    <source>
        <strain evidence="2 3">C4-10</strain>
    </source>
</reference>
<evidence type="ECO:0000313" key="3">
    <source>
        <dbReference type="Proteomes" id="UP001418804"/>
    </source>
</evidence>
<dbReference type="PROSITE" id="PS51257">
    <property type="entry name" value="PROKAR_LIPOPROTEIN"/>
    <property type="match status" value="1"/>
</dbReference>
<evidence type="ECO:0000313" key="2">
    <source>
        <dbReference type="EMBL" id="MEN3156497.1"/>
    </source>
</evidence>
<comment type="caution">
    <text evidence="2">The sequence shown here is derived from an EMBL/GenBank/DDBJ whole genome shotgun (WGS) entry which is preliminary data.</text>
</comment>
<feature type="chain" id="PRO_5044853842" evidence="1">
    <location>
        <begin position="24"/>
        <end position="196"/>
    </location>
</feature>
<dbReference type="EMBL" id="JBDIVD010000003">
    <property type="protein sequence ID" value="MEN3156497.1"/>
    <property type="molecule type" value="Genomic_DNA"/>
</dbReference>
<name>A0ABD5L1V5_PRIAR</name>
<keyword evidence="1" id="KW-0732">Signal</keyword>
<dbReference type="InterPro" id="IPR025108">
    <property type="entry name" value="DUF4030"/>
</dbReference>
<reference evidence="2 3" key="2">
    <citation type="submission" date="2024-05" db="EMBL/GenBank/DDBJ databases">
        <authorList>
            <person name="Zheng X."/>
        </authorList>
    </citation>
    <scope>NUCLEOTIDE SEQUENCE [LARGE SCALE GENOMIC DNA]</scope>
    <source>
        <strain evidence="2 3">C4-10</strain>
    </source>
</reference>
<protein>
    <submittedName>
        <fullName evidence="2">DUF4030 domain-containing protein</fullName>
    </submittedName>
</protein>
<feature type="signal peptide" evidence="1">
    <location>
        <begin position="1"/>
        <end position="23"/>
    </location>
</feature>
<dbReference type="RefSeq" id="WP_345936411.1">
    <property type="nucleotide sequence ID" value="NZ_JBDIVD010000003.1"/>
</dbReference>
<evidence type="ECO:0000256" key="1">
    <source>
        <dbReference type="SAM" id="SignalP"/>
    </source>
</evidence>
<dbReference type="Proteomes" id="UP001418804">
    <property type="component" value="Unassembled WGS sequence"/>
</dbReference>